<evidence type="ECO:0000259" key="4">
    <source>
        <dbReference type="PROSITE" id="PS51379"/>
    </source>
</evidence>
<dbReference type="PROSITE" id="PS51379">
    <property type="entry name" value="4FE4S_FER_2"/>
    <property type="match status" value="1"/>
</dbReference>
<feature type="domain" description="4Fe-4S ferredoxin-type" evidence="4">
    <location>
        <begin position="209"/>
        <end position="239"/>
    </location>
</feature>
<dbReference type="RefSeq" id="WP_012508060.1">
    <property type="nucleotide sequence ID" value="NC_011060.1"/>
</dbReference>
<dbReference type="KEGG" id="pph:Ppha_1304"/>
<dbReference type="STRING" id="324925.Ppha_1304"/>
<dbReference type="OrthoDB" id="9773828at2"/>
<accession>B4SHA2</accession>
<evidence type="ECO:0000313" key="5">
    <source>
        <dbReference type="EMBL" id="ACF43569.1"/>
    </source>
</evidence>
<dbReference type="InterPro" id="IPR017900">
    <property type="entry name" value="4Fe4S_Fe_S_CS"/>
</dbReference>
<dbReference type="eggNOG" id="COG1143">
    <property type="taxonomic scope" value="Bacteria"/>
</dbReference>
<reference evidence="5 6" key="1">
    <citation type="submission" date="2008-06" db="EMBL/GenBank/DDBJ databases">
        <title>Complete sequence of Pelodictyon phaeoclathratiforme BU-1.</title>
        <authorList>
            <consortium name="US DOE Joint Genome Institute"/>
            <person name="Lucas S."/>
            <person name="Copeland A."/>
            <person name="Lapidus A."/>
            <person name="Glavina del Rio T."/>
            <person name="Dalin E."/>
            <person name="Tice H."/>
            <person name="Bruce D."/>
            <person name="Goodwin L."/>
            <person name="Pitluck S."/>
            <person name="Schmutz J."/>
            <person name="Larimer F."/>
            <person name="Land M."/>
            <person name="Hauser L."/>
            <person name="Kyrpides N."/>
            <person name="Mikhailova N."/>
            <person name="Liu Z."/>
            <person name="Li T."/>
            <person name="Zhao F."/>
            <person name="Overmann J."/>
            <person name="Bryant D.A."/>
            <person name="Richardson P."/>
        </authorList>
    </citation>
    <scope>NUCLEOTIDE SEQUENCE [LARGE SCALE GENOMIC DNA]</scope>
    <source>
        <strain evidence="6">DSM 5477 / BU-1</strain>
    </source>
</reference>
<dbReference type="EMBL" id="CP001110">
    <property type="protein sequence ID" value="ACF43569.1"/>
    <property type="molecule type" value="Genomic_DNA"/>
</dbReference>
<dbReference type="Proteomes" id="UP000002724">
    <property type="component" value="Chromosome"/>
</dbReference>
<keyword evidence="6" id="KW-1185">Reference proteome</keyword>
<evidence type="ECO:0000313" key="6">
    <source>
        <dbReference type="Proteomes" id="UP000002724"/>
    </source>
</evidence>
<gene>
    <name evidence="5" type="ordered locus">Ppha_1304</name>
</gene>
<dbReference type="AlphaFoldDB" id="B4SHA2"/>
<keyword evidence="2" id="KW-0408">Iron</keyword>
<sequence length="276" mass="31370">MITQEKYRTAVKELLASGTVKMVIGYKPGSTSDRRRPLFIRTSEEADQLVLDSLCVTNLSGYLVAEGLLSDEKKVGIFLRPEGIRSINILAAESQLNADQVVILGFDSIDRAVSPLQGRHASDFSDLIGDSKEHPRQIPEEPLLERIGKMDTRERFDFWQEEFSRCIKCYACRQACPMCYCRRCIVDNNQPQWINTSSHTLGNFEWNIVRAFHLAGRCVQCGNCDRACPVNIPLRLINQRMAKEVMEEFDHFAGLSQTQEPVLASFKKDDTETFIL</sequence>
<name>B4SHA2_PELPB</name>
<keyword evidence="1" id="KW-0479">Metal-binding</keyword>
<evidence type="ECO:0000256" key="1">
    <source>
        <dbReference type="ARBA" id="ARBA00022723"/>
    </source>
</evidence>
<dbReference type="InterPro" id="IPR009051">
    <property type="entry name" value="Helical_ferredxn"/>
</dbReference>
<dbReference type="GO" id="GO:0046872">
    <property type="term" value="F:metal ion binding"/>
    <property type="evidence" value="ECO:0007669"/>
    <property type="project" value="UniProtKB-KW"/>
</dbReference>
<organism evidence="5 6">
    <name type="scientific">Pelodictyon phaeoclathratiforme (strain DSM 5477 / BU-1)</name>
    <dbReference type="NCBI Taxonomy" id="324925"/>
    <lineage>
        <taxon>Bacteria</taxon>
        <taxon>Pseudomonadati</taxon>
        <taxon>Chlorobiota</taxon>
        <taxon>Chlorobiia</taxon>
        <taxon>Chlorobiales</taxon>
        <taxon>Chlorobiaceae</taxon>
        <taxon>Chlorobium/Pelodictyon group</taxon>
        <taxon>Pelodictyon</taxon>
    </lineage>
</organism>
<dbReference type="GO" id="GO:0051536">
    <property type="term" value="F:iron-sulfur cluster binding"/>
    <property type="evidence" value="ECO:0007669"/>
    <property type="project" value="UniProtKB-KW"/>
</dbReference>
<dbReference type="SUPFAM" id="SSF46548">
    <property type="entry name" value="alpha-helical ferredoxin"/>
    <property type="match status" value="1"/>
</dbReference>
<dbReference type="HOGENOM" id="CLU_063409_0_0_10"/>
<proteinExistence type="predicted"/>
<dbReference type="Pfam" id="PF13183">
    <property type="entry name" value="Fer4_8"/>
    <property type="match status" value="1"/>
</dbReference>
<keyword evidence="3" id="KW-0411">Iron-sulfur</keyword>
<evidence type="ECO:0000256" key="3">
    <source>
        <dbReference type="ARBA" id="ARBA00023014"/>
    </source>
</evidence>
<dbReference type="PROSITE" id="PS00198">
    <property type="entry name" value="4FE4S_FER_1"/>
    <property type="match status" value="2"/>
</dbReference>
<evidence type="ECO:0000256" key="2">
    <source>
        <dbReference type="ARBA" id="ARBA00023004"/>
    </source>
</evidence>
<protein>
    <submittedName>
        <fullName evidence="5">4Fe-4S ferredoxin iron-sulfur binding domain protein</fullName>
    </submittedName>
</protein>
<dbReference type="Gene3D" id="1.10.1060.10">
    <property type="entry name" value="Alpha-helical ferredoxin"/>
    <property type="match status" value="1"/>
</dbReference>
<dbReference type="InterPro" id="IPR017896">
    <property type="entry name" value="4Fe4S_Fe-S-bd"/>
</dbReference>